<dbReference type="PANTHER" id="PTHR42647:SF50">
    <property type="entry name" value="BOI-RELATED E3 UBIQUITIN-PROTEIN LIGASE 1-LIKE ISOFORM X1"/>
    <property type="match status" value="1"/>
</dbReference>
<sequence>MRREKTAMKKISSPKPILPLPLPPNPPPTPSPTNGILKNFLINNNNYYSYYHCCAQDLIFPSHHRHTLNNPSSIAPILSQHFEVPIPISPRLLFDSVRLVYAENMFGGSDNSNPVLPVFMEENRSQYDATALPQLQLFGDFPVGCSVDPLNYMATATNRPIKRARKPEPNSSQQKLQISLNNNFCQDEAGHASRILNQNPVSTGLKLSYEEDERNSSITSASEGMKAALPGSFSLSNSLKIEIDRQEKEFDHYIRLQEASIMKGIRELKQRQTARFLNAIEKGVFKKLQDKELEIENMNRKSKELAERIKQVATEAQAWHCRAKYNESVVNALKTNLQQAIAHGAVQAREGCGDSEVDDAASYTNQFRHDNLVFANQQLNCRACKGKQVSVLLMPCRHFCLCKDCEGFINVCPVCQVMKTASVEVLMS</sequence>
<protein>
    <recommendedName>
        <fullName evidence="7">RING-type domain-containing protein</fullName>
    </recommendedName>
</protein>
<evidence type="ECO:0000256" key="4">
    <source>
        <dbReference type="PROSITE-ProRule" id="PRU00175"/>
    </source>
</evidence>
<reference evidence="8 9" key="1">
    <citation type="journal article" date="2018" name="Proc. Natl. Acad. Sci. U.S.A.">
        <title>Draft genome sequence of Camellia sinensis var. sinensis provides insights into the evolution of the tea genome and tea quality.</title>
        <authorList>
            <person name="Wei C."/>
            <person name="Yang H."/>
            <person name="Wang S."/>
            <person name="Zhao J."/>
            <person name="Liu C."/>
            <person name="Gao L."/>
            <person name="Xia E."/>
            <person name="Lu Y."/>
            <person name="Tai Y."/>
            <person name="She G."/>
            <person name="Sun J."/>
            <person name="Cao H."/>
            <person name="Tong W."/>
            <person name="Gao Q."/>
            <person name="Li Y."/>
            <person name="Deng W."/>
            <person name="Jiang X."/>
            <person name="Wang W."/>
            <person name="Chen Q."/>
            <person name="Zhang S."/>
            <person name="Li H."/>
            <person name="Wu J."/>
            <person name="Wang P."/>
            <person name="Li P."/>
            <person name="Shi C."/>
            <person name="Zheng F."/>
            <person name="Jian J."/>
            <person name="Huang B."/>
            <person name="Shan D."/>
            <person name="Shi M."/>
            <person name="Fang C."/>
            <person name="Yue Y."/>
            <person name="Li F."/>
            <person name="Li D."/>
            <person name="Wei S."/>
            <person name="Han B."/>
            <person name="Jiang C."/>
            <person name="Yin Y."/>
            <person name="Xia T."/>
            <person name="Zhang Z."/>
            <person name="Bennetzen J.L."/>
            <person name="Zhao S."/>
            <person name="Wan X."/>
        </authorList>
    </citation>
    <scope>NUCLEOTIDE SEQUENCE [LARGE SCALE GENOMIC DNA]</scope>
    <source>
        <strain evidence="9">cv. Shuchazao</strain>
        <tissue evidence="8">Leaf</tissue>
    </source>
</reference>
<keyword evidence="9" id="KW-1185">Reference proteome</keyword>
<dbReference type="Gene3D" id="3.30.40.10">
    <property type="entry name" value="Zinc/RING finger domain, C3HC4 (zinc finger)"/>
    <property type="match status" value="1"/>
</dbReference>
<evidence type="ECO:0000256" key="6">
    <source>
        <dbReference type="SAM" id="MobiDB-lite"/>
    </source>
</evidence>
<keyword evidence="3" id="KW-0862">Zinc</keyword>
<dbReference type="GO" id="GO:0008270">
    <property type="term" value="F:zinc ion binding"/>
    <property type="evidence" value="ECO:0007669"/>
    <property type="project" value="UniProtKB-KW"/>
</dbReference>
<keyword evidence="2 4" id="KW-0863">Zinc-finger</keyword>
<evidence type="ECO:0000256" key="5">
    <source>
        <dbReference type="SAM" id="Coils"/>
    </source>
</evidence>
<dbReference type="EMBL" id="SDRB02002876">
    <property type="protein sequence ID" value="THG18734.1"/>
    <property type="molecule type" value="Genomic_DNA"/>
</dbReference>
<accession>A0A4S4EQU5</accession>
<evidence type="ECO:0000256" key="3">
    <source>
        <dbReference type="ARBA" id="ARBA00022833"/>
    </source>
</evidence>
<evidence type="ECO:0000256" key="2">
    <source>
        <dbReference type="ARBA" id="ARBA00022771"/>
    </source>
</evidence>
<evidence type="ECO:0000313" key="9">
    <source>
        <dbReference type="Proteomes" id="UP000306102"/>
    </source>
</evidence>
<dbReference type="InterPro" id="IPR001841">
    <property type="entry name" value="Znf_RING"/>
</dbReference>
<gene>
    <name evidence="8" type="ORF">TEA_012437</name>
</gene>
<dbReference type="Pfam" id="PF13920">
    <property type="entry name" value="zf-C3HC4_3"/>
    <property type="match status" value="1"/>
</dbReference>
<dbReference type="AlphaFoldDB" id="A0A4S4EQU5"/>
<dbReference type="CDD" id="cd16649">
    <property type="entry name" value="mRING-HC-C3HC5_CGRF1-like"/>
    <property type="match status" value="1"/>
</dbReference>
<proteinExistence type="predicted"/>
<keyword evidence="5" id="KW-0175">Coiled coil</keyword>
<keyword evidence="1" id="KW-0479">Metal-binding</keyword>
<dbReference type="PANTHER" id="PTHR42647">
    <property type="entry name" value="SBP (S-RIBONUCLEASE BINDING PROTEIN) FAMILY PROTEIN"/>
    <property type="match status" value="1"/>
</dbReference>
<evidence type="ECO:0000256" key="1">
    <source>
        <dbReference type="ARBA" id="ARBA00022723"/>
    </source>
</evidence>
<evidence type="ECO:0000313" key="8">
    <source>
        <dbReference type="EMBL" id="THG18734.1"/>
    </source>
</evidence>
<dbReference type="STRING" id="542762.A0A4S4EQU5"/>
<feature type="compositionally biased region" description="Pro residues" evidence="6">
    <location>
        <begin position="16"/>
        <end position="31"/>
    </location>
</feature>
<feature type="domain" description="RING-type" evidence="7">
    <location>
        <begin position="381"/>
        <end position="416"/>
    </location>
</feature>
<dbReference type="PROSITE" id="PS50089">
    <property type="entry name" value="ZF_RING_2"/>
    <property type="match status" value="1"/>
</dbReference>
<evidence type="ECO:0000259" key="7">
    <source>
        <dbReference type="PROSITE" id="PS50089"/>
    </source>
</evidence>
<dbReference type="Proteomes" id="UP000306102">
    <property type="component" value="Unassembled WGS sequence"/>
</dbReference>
<dbReference type="InterPro" id="IPR013083">
    <property type="entry name" value="Znf_RING/FYVE/PHD"/>
</dbReference>
<feature type="coiled-coil region" evidence="5">
    <location>
        <begin position="288"/>
        <end position="315"/>
    </location>
</feature>
<name>A0A4S4EQU5_CAMSN</name>
<dbReference type="FunFam" id="3.30.40.10:FF:000239">
    <property type="entry name" value="probable BOI-related E3 ubiquitin-protein ligase 2"/>
    <property type="match status" value="1"/>
</dbReference>
<organism evidence="8 9">
    <name type="scientific">Camellia sinensis var. sinensis</name>
    <name type="common">China tea</name>
    <dbReference type="NCBI Taxonomy" id="542762"/>
    <lineage>
        <taxon>Eukaryota</taxon>
        <taxon>Viridiplantae</taxon>
        <taxon>Streptophyta</taxon>
        <taxon>Embryophyta</taxon>
        <taxon>Tracheophyta</taxon>
        <taxon>Spermatophyta</taxon>
        <taxon>Magnoliopsida</taxon>
        <taxon>eudicotyledons</taxon>
        <taxon>Gunneridae</taxon>
        <taxon>Pentapetalae</taxon>
        <taxon>asterids</taxon>
        <taxon>Ericales</taxon>
        <taxon>Theaceae</taxon>
        <taxon>Camellia</taxon>
    </lineage>
</organism>
<feature type="region of interest" description="Disordered" evidence="6">
    <location>
        <begin position="1"/>
        <end position="31"/>
    </location>
</feature>
<comment type="caution">
    <text evidence="8">The sequence shown here is derived from an EMBL/GenBank/DDBJ whole genome shotgun (WGS) entry which is preliminary data.</text>
</comment>
<dbReference type="GO" id="GO:0004842">
    <property type="term" value="F:ubiquitin-protein transferase activity"/>
    <property type="evidence" value="ECO:0007669"/>
    <property type="project" value="TreeGrafter"/>
</dbReference>